<sequence>MGCLTALYITSTPRRFHPKTGVLQGSILSPYLYSVYSHTKLTLHCIEFWKEQKRVDALLEADSNCSDVINKFLVKNSEEVLASAENFHKPAIKDTTTSSSATKETPTSEIPTSVTSETSTSGTVTTTTPSAFTIDSSNNELDLKHYMLGGSDITALFRQYQNRADKILRPIILETYVQELLALGDVLFLAKNQHSNIKTSFFSEELLDKLLDNQNQVLLNKIPDTCPDFTTEDYMTVLKVLNSIDQNIITPKQAKLELLTLAAGMDSLKGNVIEGIGDLLTKLPLDSIVEKNKIGEVDIQTRYYEPLLLAILADTTKKVILRWPNKMDEIVPEIRPDAIISTLVQLKFGRHLGYGEVKPGDDSTTTQSLCVDTLKLTVLSRNTSLKNEHPILAFQVNGFQLIFYVTQRIHHRFYTMIEIGRVKVLDSLLSIQSFATLKNLQILLRVAQIFWHCCHSVPFPNDSPLLSHSSSLDIATLLNMTNSSNFKYRNCPIQYY</sequence>
<dbReference type="AlphaFoldDB" id="A0A9P6XX84"/>
<evidence type="ECO:0000256" key="1">
    <source>
        <dbReference type="SAM" id="MobiDB-lite"/>
    </source>
</evidence>
<dbReference type="Proteomes" id="UP000717996">
    <property type="component" value="Unassembled WGS sequence"/>
</dbReference>
<feature type="compositionally biased region" description="Polar residues" evidence="1">
    <location>
        <begin position="94"/>
        <end position="103"/>
    </location>
</feature>
<organism evidence="2 3">
    <name type="scientific">Rhizopus oryzae</name>
    <name type="common">Mucormycosis agent</name>
    <name type="synonym">Rhizopus arrhizus var. delemar</name>
    <dbReference type="NCBI Taxonomy" id="64495"/>
    <lineage>
        <taxon>Eukaryota</taxon>
        <taxon>Fungi</taxon>
        <taxon>Fungi incertae sedis</taxon>
        <taxon>Mucoromycota</taxon>
        <taxon>Mucoromycotina</taxon>
        <taxon>Mucoromycetes</taxon>
        <taxon>Mucorales</taxon>
        <taxon>Mucorineae</taxon>
        <taxon>Rhizopodaceae</taxon>
        <taxon>Rhizopus</taxon>
    </lineage>
</organism>
<proteinExistence type="predicted"/>
<feature type="region of interest" description="Disordered" evidence="1">
    <location>
        <begin position="92"/>
        <end position="127"/>
    </location>
</feature>
<evidence type="ECO:0000313" key="3">
    <source>
        <dbReference type="Proteomes" id="UP000717996"/>
    </source>
</evidence>
<name>A0A9P6XX84_RHIOR</name>
<dbReference type="EMBL" id="JAANIT010003240">
    <property type="protein sequence ID" value="KAG1534511.1"/>
    <property type="molecule type" value="Genomic_DNA"/>
</dbReference>
<comment type="caution">
    <text evidence="2">The sequence shown here is derived from an EMBL/GenBank/DDBJ whole genome shotgun (WGS) entry which is preliminary data.</text>
</comment>
<dbReference type="OrthoDB" id="2240650at2759"/>
<gene>
    <name evidence="2" type="ORF">G6F51_012055</name>
</gene>
<feature type="compositionally biased region" description="Low complexity" evidence="1">
    <location>
        <begin position="104"/>
        <end position="127"/>
    </location>
</feature>
<evidence type="ECO:0000313" key="2">
    <source>
        <dbReference type="EMBL" id="KAG1534511.1"/>
    </source>
</evidence>
<reference evidence="2" key="1">
    <citation type="journal article" date="2020" name="Microb. Genom.">
        <title>Genetic diversity of clinical and environmental Mucorales isolates obtained from an investigation of mucormycosis cases among solid organ transplant recipients.</title>
        <authorList>
            <person name="Nguyen M.H."/>
            <person name="Kaul D."/>
            <person name="Muto C."/>
            <person name="Cheng S.J."/>
            <person name="Richter R.A."/>
            <person name="Bruno V.M."/>
            <person name="Liu G."/>
            <person name="Beyhan S."/>
            <person name="Sundermann A.J."/>
            <person name="Mounaud S."/>
            <person name="Pasculle A.W."/>
            <person name="Nierman W.C."/>
            <person name="Driscoll E."/>
            <person name="Cumbie R."/>
            <person name="Clancy C.J."/>
            <person name="Dupont C.L."/>
        </authorList>
    </citation>
    <scope>NUCLEOTIDE SEQUENCE</scope>
    <source>
        <strain evidence="2">GL16</strain>
    </source>
</reference>
<accession>A0A9P6XX84</accession>
<protein>
    <submittedName>
        <fullName evidence="2">Uncharacterized protein</fullName>
    </submittedName>
</protein>